<dbReference type="AlphaFoldDB" id="A0A6G6GPV8"/>
<dbReference type="PANTHER" id="PTHR43685:SF2">
    <property type="entry name" value="GLYCOSYLTRANSFERASE 2-LIKE DOMAIN-CONTAINING PROTEIN"/>
    <property type="match status" value="1"/>
</dbReference>
<dbReference type="CDD" id="cd00761">
    <property type="entry name" value="Glyco_tranf_GTA_type"/>
    <property type="match status" value="1"/>
</dbReference>
<reference evidence="3 4" key="1">
    <citation type="submission" date="2020-02" db="EMBL/GenBank/DDBJ databases">
        <title>Complete genome sequence of Flavobacteriaceae bacterium.</title>
        <authorList>
            <person name="Kim S.-J."/>
            <person name="Kim Y.-S."/>
            <person name="Kim K.-H."/>
        </authorList>
    </citation>
    <scope>NUCLEOTIDE SEQUENCE [LARGE SCALE GENOMIC DNA]</scope>
    <source>
        <strain evidence="3 4">RR4-40</strain>
    </source>
</reference>
<gene>
    <name evidence="3" type="ORF">G5B37_14000</name>
</gene>
<dbReference type="RefSeq" id="WP_164680646.1">
    <property type="nucleotide sequence ID" value="NZ_CP049057.1"/>
</dbReference>
<protein>
    <submittedName>
        <fullName evidence="3">Glycosyltransferase family 2 protein</fullName>
    </submittedName>
</protein>
<keyword evidence="1" id="KW-0472">Membrane</keyword>
<evidence type="ECO:0000256" key="1">
    <source>
        <dbReference type="SAM" id="Phobius"/>
    </source>
</evidence>
<evidence type="ECO:0000259" key="2">
    <source>
        <dbReference type="Pfam" id="PF00535"/>
    </source>
</evidence>
<proteinExistence type="predicted"/>
<keyword evidence="3" id="KW-0808">Transferase</keyword>
<dbReference type="GO" id="GO:0016740">
    <property type="term" value="F:transferase activity"/>
    <property type="evidence" value="ECO:0007669"/>
    <property type="project" value="UniProtKB-KW"/>
</dbReference>
<dbReference type="PANTHER" id="PTHR43685">
    <property type="entry name" value="GLYCOSYLTRANSFERASE"/>
    <property type="match status" value="1"/>
</dbReference>
<sequence>MLFKFLKYVQPTHYFSLKRNDGTSIFPIASELPEVVLQQLQEDNNYSSKMATAYDLSFQAVLKGYTGDAPTYRAVERLPVKDEYRFLRKNFHPIWVLYVLLLRVCSFHNPFTELGGFLRTRKVRRVPYTATPLKNDSWENFNASLTAQNPLVTVVIPTLNRYKYLAQVLRDFEVQSYTNFEIVVVDQSQPFNPDFYAPFKLHINVVRQEEPALWLARNTAIEQAKGEIIALSEDDVRIPKYWIETHLKCLDYFQADISAGVFFPEGEKIPQNRSFFSIASQFATGNAMLYKDVFRKVKLFDRQFEKQRMGDGEFGLRCYLQSLKSISNPLAYCEDIKAEVGGLRQMGSWDAFRTKKLFAPRPIPSVLYLYRRYYGNRSAVLALLKSVPPSIIPYRFKRNKMLLLLGIFVSVFLLPLISIQVFISWRKATKKIVEGPLIRSLD</sequence>
<dbReference type="InterPro" id="IPR050834">
    <property type="entry name" value="Glycosyltransf_2"/>
</dbReference>
<evidence type="ECO:0000313" key="4">
    <source>
        <dbReference type="Proteomes" id="UP000505306"/>
    </source>
</evidence>
<dbReference type="Proteomes" id="UP000505306">
    <property type="component" value="Chromosome"/>
</dbReference>
<dbReference type="Gene3D" id="3.90.550.10">
    <property type="entry name" value="Spore Coat Polysaccharide Biosynthesis Protein SpsA, Chain A"/>
    <property type="match status" value="1"/>
</dbReference>
<keyword evidence="1" id="KW-0812">Transmembrane</keyword>
<evidence type="ECO:0000313" key="3">
    <source>
        <dbReference type="EMBL" id="QIE60635.1"/>
    </source>
</evidence>
<keyword evidence="1" id="KW-1133">Transmembrane helix</keyword>
<dbReference type="Pfam" id="PF00535">
    <property type="entry name" value="Glycos_transf_2"/>
    <property type="match status" value="1"/>
</dbReference>
<dbReference type="InterPro" id="IPR001173">
    <property type="entry name" value="Glyco_trans_2-like"/>
</dbReference>
<accession>A0A6G6GPV8</accession>
<feature type="domain" description="Glycosyltransferase 2-like" evidence="2">
    <location>
        <begin position="153"/>
        <end position="273"/>
    </location>
</feature>
<dbReference type="KEGG" id="mgel:G5B37_14000"/>
<feature type="transmembrane region" description="Helical" evidence="1">
    <location>
        <begin position="401"/>
        <end position="423"/>
    </location>
</feature>
<keyword evidence="4" id="KW-1185">Reference proteome</keyword>
<dbReference type="EMBL" id="CP049057">
    <property type="protein sequence ID" value="QIE60635.1"/>
    <property type="molecule type" value="Genomic_DNA"/>
</dbReference>
<dbReference type="InterPro" id="IPR029044">
    <property type="entry name" value="Nucleotide-diphossugar_trans"/>
</dbReference>
<name>A0A6G6GPV8_9FLAO</name>
<dbReference type="SUPFAM" id="SSF53448">
    <property type="entry name" value="Nucleotide-diphospho-sugar transferases"/>
    <property type="match status" value="1"/>
</dbReference>
<organism evidence="3 4">
    <name type="scientific">Rasiella rasia</name>
    <dbReference type="NCBI Taxonomy" id="2744027"/>
    <lineage>
        <taxon>Bacteria</taxon>
        <taxon>Pseudomonadati</taxon>
        <taxon>Bacteroidota</taxon>
        <taxon>Flavobacteriia</taxon>
        <taxon>Flavobacteriales</taxon>
        <taxon>Flavobacteriaceae</taxon>
        <taxon>Rasiella</taxon>
    </lineage>
</organism>